<reference evidence="1" key="1">
    <citation type="submission" date="2020-05" db="EMBL/GenBank/DDBJ databases">
        <authorList>
            <person name="Chiriac C."/>
            <person name="Salcher M."/>
            <person name="Ghai R."/>
            <person name="Kavagutti S V."/>
        </authorList>
    </citation>
    <scope>NUCLEOTIDE SEQUENCE</scope>
</reference>
<evidence type="ECO:0000313" key="1">
    <source>
        <dbReference type="EMBL" id="CAB4192101.1"/>
    </source>
</evidence>
<name>A0A6J5REZ1_9CAUD</name>
<sequence length="49" mass="5440">MSSHYVLTDQQLDEIALVLDDDTPVYVPALLANLKTARALISSLLEARR</sequence>
<gene>
    <name evidence="1" type="ORF">UFOVP1236_6</name>
</gene>
<dbReference type="EMBL" id="LR797190">
    <property type="protein sequence ID" value="CAB4192101.1"/>
    <property type="molecule type" value="Genomic_DNA"/>
</dbReference>
<protein>
    <submittedName>
        <fullName evidence="1">Uncharacterized protein</fullName>
    </submittedName>
</protein>
<organism evidence="1">
    <name type="scientific">uncultured Caudovirales phage</name>
    <dbReference type="NCBI Taxonomy" id="2100421"/>
    <lineage>
        <taxon>Viruses</taxon>
        <taxon>Duplodnaviria</taxon>
        <taxon>Heunggongvirae</taxon>
        <taxon>Uroviricota</taxon>
        <taxon>Caudoviricetes</taxon>
        <taxon>Peduoviridae</taxon>
        <taxon>Maltschvirus</taxon>
        <taxon>Maltschvirus maltsch</taxon>
    </lineage>
</organism>
<accession>A0A6J5REZ1</accession>
<proteinExistence type="predicted"/>